<sequence length="65" mass="7386">MIVIPPIASSKMRVIGIAGASNGGKTTICNNIKSSEGWDKCYHIIHMDDYYWVRFSPYSTERQFT</sequence>
<protein>
    <submittedName>
        <fullName evidence="1">Uncharacterized protein</fullName>
    </submittedName>
</protein>
<dbReference type="InterPro" id="IPR027417">
    <property type="entry name" value="P-loop_NTPase"/>
</dbReference>
<dbReference type="AlphaFoldDB" id="A0ABD2QLY3"/>
<proteinExistence type="predicted"/>
<evidence type="ECO:0000313" key="2">
    <source>
        <dbReference type="Proteomes" id="UP001626550"/>
    </source>
</evidence>
<dbReference type="EMBL" id="JBJKFK010000107">
    <property type="protein sequence ID" value="KAL3319736.1"/>
    <property type="molecule type" value="Genomic_DNA"/>
</dbReference>
<accession>A0ABD2QLY3</accession>
<evidence type="ECO:0000313" key="1">
    <source>
        <dbReference type="EMBL" id="KAL3319736.1"/>
    </source>
</evidence>
<dbReference type="Proteomes" id="UP001626550">
    <property type="component" value="Unassembled WGS sequence"/>
</dbReference>
<dbReference type="Gene3D" id="3.40.50.300">
    <property type="entry name" value="P-loop containing nucleotide triphosphate hydrolases"/>
    <property type="match status" value="1"/>
</dbReference>
<keyword evidence="2" id="KW-1185">Reference proteome</keyword>
<name>A0ABD2QLY3_9PLAT</name>
<reference evidence="1 2" key="1">
    <citation type="submission" date="2024-11" db="EMBL/GenBank/DDBJ databases">
        <title>Adaptive evolution of stress response genes in parasites aligns with host niche diversity.</title>
        <authorList>
            <person name="Hahn C."/>
            <person name="Resl P."/>
        </authorList>
    </citation>
    <scope>NUCLEOTIDE SEQUENCE [LARGE SCALE GENOMIC DNA]</scope>
    <source>
        <strain evidence="1">EGGRZ-B1_66</strain>
        <tissue evidence="1">Body</tissue>
    </source>
</reference>
<dbReference type="SUPFAM" id="SSF52540">
    <property type="entry name" value="P-loop containing nucleoside triphosphate hydrolases"/>
    <property type="match status" value="1"/>
</dbReference>
<gene>
    <name evidence="1" type="ORF">Ciccas_001606</name>
</gene>
<comment type="caution">
    <text evidence="1">The sequence shown here is derived from an EMBL/GenBank/DDBJ whole genome shotgun (WGS) entry which is preliminary data.</text>
</comment>
<organism evidence="1 2">
    <name type="scientific">Cichlidogyrus casuarinus</name>
    <dbReference type="NCBI Taxonomy" id="1844966"/>
    <lineage>
        <taxon>Eukaryota</taxon>
        <taxon>Metazoa</taxon>
        <taxon>Spiralia</taxon>
        <taxon>Lophotrochozoa</taxon>
        <taxon>Platyhelminthes</taxon>
        <taxon>Monogenea</taxon>
        <taxon>Monopisthocotylea</taxon>
        <taxon>Dactylogyridea</taxon>
        <taxon>Ancyrocephalidae</taxon>
        <taxon>Cichlidogyrus</taxon>
    </lineage>
</organism>